<name>A0A1R1DZQ2_9BACL</name>
<protein>
    <recommendedName>
        <fullName evidence="2">SpoVT-AbrB domain-containing protein</fullName>
    </recommendedName>
</protein>
<gene>
    <name evidence="3" type="ORF">BK138_34120</name>
</gene>
<comment type="caution">
    <text evidence="3">The sequence shown here is derived from an EMBL/GenBank/DDBJ whole genome shotgun (WGS) entry which is preliminary data.</text>
</comment>
<dbReference type="GO" id="GO:0003677">
    <property type="term" value="F:DNA binding"/>
    <property type="evidence" value="ECO:0007669"/>
    <property type="project" value="UniProtKB-UniRule"/>
</dbReference>
<reference evidence="3 4" key="1">
    <citation type="submission" date="2016-11" db="EMBL/GenBank/DDBJ databases">
        <title>Paenibacillus species isolates.</title>
        <authorList>
            <person name="Beno S.M."/>
        </authorList>
    </citation>
    <scope>NUCLEOTIDE SEQUENCE [LARGE SCALE GENOMIC DNA]</scope>
    <source>
        <strain evidence="3 4">FSL R5-0378</strain>
    </source>
</reference>
<dbReference type="InterPro" id="IPR052731">
    <property type="entry name" value="B_subtilis_Trans_State_Reg"/>
</dbReference>
<feature type="domain" description="SpoVT-AbrB" evidence="2">
    <location>
        <begin position="5"/>
        <end position="52"/>
    </location>
</feature>
<dbReference type="Proteomes" id="UP000187172">
    <property type="component" value="Unassembled WGS sequence"/>
</dbReference>
<evidence type="ECO:0000313" key="4">
    <source>
        <dbReference type="Proteomes" id="UP000187172"/>
    </source>
</evidence>
<dbReference type="PANTHER" id="PTHR36432">
    <property type="match status" value="1"/>
</dbReference>
<dbReference type="STRING" id="297318.BK138_34120"/>
<dbReference type="Gene3D" id="2.10.260.10">
    <property type="match status" value="1"/>
</dbReference>
<evidence type="ECO:0000256" key="1">
    <source>
        <dbReference type="PROSITE-ProRule" id="PRU01076"/>
    </source>
</evidence>
<dbReference type="SUPFAM" id="SSF89447">
    <property type="entry name" value="AbrB/MazE/MraZ-like"/>
    <property type="match status" value="1"/>
</dbReference>
<evidence type="ECO:0000313" key="3">
    <source>
        <dbReference type="EMBL" id="OMF45008.1"/>
    </source>
</evidence>
<organism evidence="3 4">
    <name type="scientific">Paenibacillus rhizosphaerae</name>
    <dbReference type="NCBI Taxonomy" id="297318"/>
    <lineage>
        <taxon>Bacteria</taxon>
        <taxon>Bacillati</taxon>
        <taxon>Bacillota</taxon>
        <taxon>Bacilli</taxon>
        <taxon>Bacillales</taxon>
        <taxon>Paenibacillaceae</taxon>
        <taxon>Paenibacillus</taxon>
    </lineage>
</organism>
<proteinExistence type="predicted"/>
<dbReference type="Pfam" id="PF04014">
    <property type="entry name" value="MazE_antitoxin"/>
    <property type="match status" value="1"/>
</dbReference>
<dbReference type="PROSITE" id="PS51740">
    <property type="entry name" value="SPOVT_ABRB"/>
    <property type="match status" value="1"/>
</dbReference>
<dbReference type="EMBL" id="MRTP01000024">
    <property type="protein sequence ID" value="OMF45008.1"/>
    <property type="molecule type" value="Genomic_DNA"/>
</dbReference>
<sequence>MKNIGMVRQVDELGRIVIPIELRRVLGVDEKDAVEFFIDEEAKYLMFRKLVSGCLFCGSIEALSYFKGQLICSSCIRDIRGPEPHLAEFESAVALESEMKLKEKRGDQGLRDICIPEEQQDKPDSVVVLAQEEKKRRGKQEDTRKRLAEVMRAHPHATQVELAGMLGVTQSYVSYLIRSSKKANSEE</sequence>
<dbReference type="PANTHER" id="PTHR36432:SF4">
    <property type="entry name" value="TRANSITION STATE REGULATOR ABH-RELATED"/>
    <property type="match status" value="1"/>
</dbReference>
<dbReference type="SMART" id="SM00966">
    <property type="entry name" value="SpoVT_AbrB"/>
    <property type="match status" value="1"/>
</dbReference>
<accession>A0A1R1DZQ2</accession>
<evidence type="ECO:0000259" key="2">
    <source>
        <dbReference type="PROSITE" id="PS51740"/>
    </source>
</evidence>
<keyword evidence="4" id="KW-1185">Reference proteome</keyword>
<dbReference type="InterPro" id="IPR007159">
    <property type="entry name" value="SpoVT-AbrB_dom"/>
</dbReference>
<dbReference type="AlphaFoldDB" id="A0A1R1DZQ2"/>
<dbReference type="InterPro" id="IPR037914">
    <property type="entry name" value="SpoVT-AbrB_sf"/>
</dbReference>
<keyword evidence="1" id="KW-0238">DNA-binding</keyword>